<protein>
    <submittedName>
        <fullName evidence="2">Uncharacterized protein</fullName>
    </submittedName>
</protein>
<name>A0A813JY94_POLGL</name>
<reference evidence="2" key="1">
    <citation type="submission" date="2021-02" db="EMBL/GenBank/DDBJ databases">
        <authorList>
            <person name="Dougan E. K."/>
            <person name="Rhodes N."/>
            <person name="Thang M."/>
            <person name="Chan C."/>
        </authorList>
    </citation>
    <scope>NUCLEOTIDE SEQUENCE</scope>
</reference>
<dbReference type="AlphaFoldDB" id="A0A813JY94"/>
<evidence type="ECO:0000313" key="2">
    <source>
        <dbReference type="EMBL" id="CAE8692402.1"/>
    </source>
</evidence>
<comment type="caution">
    <text evidence="2">The sequence shown here is derived from an EMBL/GenBank/DDBJ whole genome shotgun (WGS) entry which is preliminary data.</text>
</comment>
<dbReference type="EMBL" id="CAJNNW010027629">
    <property type="protein sequence ID" value="CAE8692402.1"/>
    <property type="molecule type" value="Genomic_DNA"/>
</dbReference>
<feature type="non-terminal residue" evidence="2">
    <location>
        <position position="1"/>
    </location>
</feature>
<evidence type="ECO:0000256" key="1">
    <source>
        <dbReference type="SAM" id="MobiDB-lite"/>
    </source>
</evidence>
<gene>
    <name evidence="2" type="ORF">PGLA2088_LOCUS27853</name>
</gene>
<proteinExistence type="predicted"/>
<organism evidence="2 3">
    <name type="scientific">Polarella glacialis</name>
    <name type="common">Dinoflagellate</name>
    <dbReference type="NCBI Taxonomy" id="89957"/>
    <lineage>
        <taxon>Eukaryota</taxon>
        <taxon>Sar</taxon>
        <taxon>Alveolata</taxon>
        <taxon>Dinophyceae</taxon>
        <taxon>Suessiales</taxon>
        <taxon>Suessiaceae</taxon>
        <taxon>Polarella</taxon>
    </lineage>
</organism>
<dbReference type="Proteomes" id="UP000626109">
    <property type="component" value="Unassembled WGS sequence"/>
</dbReference>
<accession>A0A813JY94</accession>
<feature type="region of interest" description="Disordered" evidence="1">
    <location>
        <begin position="62"/>
        <end position="85"/>
    </location>
</feature>
<sequence length="85" mass="9874">YATCGADDLLHLEASCSKDFRGERRRGRFDPELKNGCLQGRTAQSRQVYMYGRQKWRSVEEGEENFEKMQVERPDTEEGHSSLCL</sequence>
<evidence type="ECO:0000313" key="3">
    <source>
        <dbReference type="Proteomes" id="UP000626109"/>
    </source>
</evidence>